<name>A0A368W6G0_9BACL</name>
<organism evidence="2 3">
    <name type="scientific">Paenibacillus prosopidis</name>
    <dbReference type="NCBI Taxonomy" id="630520"/>
    <lineage>
        <taxon>Bacteria</taxon>
        <taxon>Bacillati</taxon>
        <taxon>Bacillota</taxon>
        <taxon>Bacilli</taxon>
        <taxon>Bacillales</taxon>
        <taxon>Paenibacillaceae</taxon>
        <taxon>Paenibacillus</taxon>
    </lineage>
</organism>
<gene>
    <name evidence="2" type="ORF">DFP97_102513</name>
</gene>
<dbReference type="OrthoDB" id="2475645at2"/>
<protein>
    <recommendedName>
        <fullName evidence="4">DUF3139 domain-containing protein</fullName>
    </recommendedName>
</protein>
<feature type="transmembrane region" description="Helical" evidence="1">
    <location>
        <begin position="7"/>
        <end position="30"/>
    </location>
</feature>
<dbReference type="EMBL" id="QPJD01000002">
    <property type="protein sequence ID" value="RCW51315.1"/>
    <property type="molecule type" value="Genomic_DNA"/>
</dbReference>
<reference evidence="2 3" key="1">
    <citation type="submission" date="2018-07" db="EMBL/GenBank/DDBJ databases">
        <title>Genomic Encyclopedia of Type Strains, Phase III (KMG-III): the genomes of soil and plant-associated and newly described type strains.</title>
        <authorList>
            <person name="Whitman W."/>
        </authorList>
    </citation>
    <scope>NUCLEOTIDE SEQUENCE [LARGE SCALE GENOMIC DNA]</scope>
    <source>
        <strain evidence="2 3">CECT 7506</strain>
    </source>
</reference>
<dbReference type="Proteomes" id="UP000252415">
    <property type="component" value="Unassembled WGS sequence"/>
</dbReference>
<dbReference type="RefSeq" id="WP_114378798.1">
    <property type="nucleotide sequence ID" value="NZ_QPJD01000002.1"/>
</dbReference>
<keyword evidence="1" id="KW-1133">Transmembrane helix</keyword>
<evidence type="ECO:0000313" key="3">
    <source>
        <dbReference type="Proteomes" id="UP000252415"/>
    </source>
</evidence>
<keyword evidence="1" id="KW-0812">Transmembrane</keyword>
<comment type="caution">
    <text evidence="2">The sequence shown here is derived from an EMBL/GenBank/DDBJ whole genome shotgun (WGS) entry which is preliminary data.</text>
</comment>
<keyword evidence="1" id="KW-0472">Membrane</keyword>
<evidence type="ECO:0008006" key="4">
    <source>
        <dbReference type="Google" id="ProtNLM"/>
    </source>
</evidence>
<accession>A0A368W6G0</accession>
<evidence type="ECO:0000313" key="2">
    <source>
        <dbReference type="EMBL" id="RCW51315.1"/>
    </source>
</evidence>
<dbReference type="AlphaFoldDB" id="A0A368W6G0"/>
<sequence>MKRKNKIIATIVICFVVIWLIAFISSSIILNNAHMDEIKKQIASRSGNIISVKKVEREKSPFSDESAKYNVIYKITYEIDNINKYAWYRGINIVNNIHSHSPSPNGGGFGEKWMFE</sequence>
<proteinExistence type="predicted"/>
<evidence type="ECO:0000256" key="1">
    <source>
        <dbReference type="SAM" id="Phobius"/>
    </source>
</evidence>
<keyword evidence="3" id="KW-1185">Reference proteome</keyword>